<dbReference type="Proteomes" id="UP001219389">
    <property type="component" value="Unassembled WGS sequence"/>
</dbReference>
<comment type="caution">
    <text evidence="5">The sequence shown here is derived from an EMBL/GenBank/DDBJ whole genome shotgun (WGS) entry which is preliminary data.</text>
</comment>
<evidence type="ECO:0000256" key="2">
    <source>
        <dbReference type="SAM" id="SignalP"/>
    </source>
</evidence>
<feature type="domain" description="Glycosyl hydrolase-like 10" evidence="3">
    <location>
        <begin position="60"/>
        <end position="296"/>
    </location>
</feature>
<dbReference type="InterPro" id="IPR003790">
    <property type="entry name" value="GHL10"/>
</dbReference>
<feature type="signal peptide" evidence="2">
    <location>
        <begin position="1"/>
        <end position="20"/>
    </location>
</feature>
<feature type="chain" id="PRO_5042681910" evidence="2">
    <location>
        <begin position="21"/>
        <end position="432"/>
    </location>
</feature>
<dbReference type="Pfam" id="PF16373">
    <property type="entry name" value="DUF4985"/>
    <property type="match status" value="1"/>
</dbReference>
<reference evidence="5 7" key="1">
    <citation type="journal article" date="2019" name="Nat. Med.">
        <title>A library of human gut bacterial isolates paired with longitudinal multiomics data enables mechanistic microbiome research.</title>
        <authorList>
            <person name="Poyet M."/>
            <person name="Groussin M."/>
            <person name="Gibbons S.M."/>
            <person name="Avila-Pacheco J."/>
            <person name="Jiang X."/>
            <person name="Kearney S.M."/>
            <person name="Perrotta A.R."/>
            <person name="Berdy B."/>
            <person name="Zhao S."/>
            <person name="Lieberman T.D."/>
            <person name="Swanson P.K."/>
            <person name="Smith M."/>
            <person name="Roesemann S."/>
            <person name="Alexander J.E."/>
            <person name="Rich S.A."/>
            <person name="Livny J."/>
            <person name="Vlamakis H."/>
            <person name="Clish C."/>
            <person name="Bullock K."/>
            <person name="Deik A."/>
            <person name="Scott J."/>
            <person name="Pierce K.A."/>
            <person name="Xavier R.J."/>
            <person name="Alm E.J."/>
        </authorList>
    </citation>
    <scope>NUCLEOTIDE SEQUENCE [LARGE SCALE GENOMIC DNA]</scope>
    <source>
        <strain evidence="5 7">BIOML-A14</strain>
    </source>
</reference>
<evidence type="ECO:0000313" key="5">
    <source>
        <dbReference type="EMBL" id="KAA4661237.1"/>
    </source>
</evidence>
<dbReference type="EMBL" id="JAQNZF010000044">
    <property type="protein sequence ID" value="MDC2745065.1"/>
    <property type="molecule type" value="Genomic_DNA"/>
</dbReference>
<evidence type="ECO:0000259" key="4">
    <source>
        <dbReference type="Pfam" id="PF16373"/>
    </source>
</evidence>
<reference evidence="6" key="2">
    <citation type="submission" date="2022-10" db="EMBL/GenBank/DDBJ databases">
        <title>Human gut microbiome strain richness.</title>
        <authorList>
            <person name="Chen-Liaw A."/>
        </authorList>
    </citation>
    <scope>NUCLEOTIDE SEQUENCE</scope>
    <source>
        <strain evidence="6">BSD2780120875st1_E1_BSD2780120875_150330</strain>
    </source>
</reference>
<keyword evidence="5" id="KW-0378">Hydrolase</keyword>
<dbReference type="InterPro" id="IPR052177">
    <property type="entry name" value="Divisome_Glycosyl_Hydrolase"/>
</dbReference>
<protein>
    <submittedName>
        <fullName evidence="5">Family 10 glycosylhydrolase</fullName>
    </submittedName>
</protein>
<dbReference type="Gene3D" id="3.20.20.80">
    <property type="entry name" value="Glycosidases"/>
    <property type="match status" value="1"/>
</dbReference>
<dbReference type="Proteomes" id="UP000435985">
    <property type="component" value="Unassembled WGS sequence"/>
</dbReference>
<organism evidence="5 7">
    <name type="scientific">Bacteroides ovatus</name>
    <dbReference type="NCBI Taxonomy" id="28116"/>
    <lineage>
        <taxon>Bacteria</taxon>
        <taxon>Pseudomonadati</taxon>
        <taxon>Bacteroidota</taxon>
        <taxon>Bacteroidia</taxon>
        <taxon>Bacteroidales</taxon>
        <taxon>Bacteroidaceae</taxon>
        <taxon>Bacteroides</taxon>
    </lineage>
</organism>
<name>A0A139L602_BACOV</name>
<keyword evidence="1 2" id="KW-0732">Signal</keyword>
<evidence type="ECO:0000259" key="3">
    <source>
        <dbReference type="Pfam" id="PF02638"/>
    </source>
</evidence>
<dbReference type="RefSeq" id="WP_022199525.1">
    <property type="nucleotide sequence ID" value="NZ_CAXTIO010000027.1"/>
</dbReference>
<dbReference type="PROSITE" id="PS51257">
    <property type="entry name" value="PROKAR_LIPOPROTEIN"/>
    <property type="match status" value="1"/>
</dbReference>
<dbReference type="InterPro" id="IPR017853">
    <property type="entry name" value="GH"/>
</dbReference>
<sequence>MKYIPSILLFFFLLSFSSCSTKTVESELPEPNPPTPVIPEEPTPEKEKMLWFDAEANFERFSKKENITYYLDLAKSTGFNKIVVDVRPVQGDALFKSSYLTPLTDLADTHIERDWDYLQFFIDEAHKRELKVTVSATIFTAGLPSSKNGMAYRDDTWDGKTCLEYTKDQGLIDIKDDKTKVSAFLNPVLPEVQDFCLNFIKELVTNYNFDGFALDYCRYPGDESDFSEATKTAFEQYIGKQLDRFPDDIFIWNTDGTKRTGTYYKKWWEFRSMVIRNFVERVRTEIKNIKPDIQLEYWAASWIHAIYGQGQNWASTEYDFSKEYSWASPEYKNTGFAGLLDTFLCGTYLTKIFGLNDPESIEYGIARAQRIVHGACKVYGTLYALNHKDNIADAVYVCLSQSEGLMVFDIVQVIEFNQWTPIKEGIQRAESL</sequence>
<feature type="domain" description="DUF4985" evidence="4">
    <location>
        <begin position="322"/>
        <end position="424"/>
    </location>
</feature>
<evidence type="ECO:0000256" key="1">
    <source>
        <dbReference type="ARBA" id="ARBA00022729"/>
    </source>
</evidence>
<gene>
    <name evidence="5" type="ORF">F3B98_23740</name>
    <name evidence="6" type="ORF">PO382_22950</name>
</gene>
<dbReference type="PANTHER" id="PTHR43405">
    <property type="entry name" value="GLYCOSYL HYDROLASE DIGH"/>
    <property type="match status" value="1"/>
</dbReference>
<dbReference type="AlphaFoldDB" id="A0A139L602"/>
<dbReference type="Pfam" id="PF02638">
    <property type="entry name" value="GHL10"/>
    <property type="match status" value="1"/>
</dbReference>
<evidence type="ECO:0000313" key="6">
    <source>
        <dbReference type="EMBL" id="MDC2745065.1"/>
    </source>
</evidence>
<dbReference type="SUPFAM" id="SSF51445">
    <property type="entry name" value="(Trans)glycosidases"/>
    <property type="match status" value="1"/>
</dbReference>
<dbReference type="GO" id="GO:0016787">
    <property type="term" value="F:hydrolase activity"/>
    <property type="evidence" value="ECO:0007669"/>
    <property type="project" value="UniProtKB-KW"/>
</dbReference>
<proteinExistence type="predicted"/>
<dbReference type="EMBL" id="VWFO01000046">
    <property type="protein sequence ID" value="KAA4661237.1"/>
    <property type="molecule type" value="Genomic_DNA"/>
</dbReference>
<evidence type="ECO:0000313" key="7">
    <source>
        <dbReference type="Proteomes" id="UP000435985"/>
    </source>
</evidence>
<dbReference type="PANTHER" id="PTHR43405:SF1">
    <property type="entry name" value="GLYCOSYL HYDROLASE DIGH"/>
    <property type="match status" value="1"/>
</dbReference>
<dbReference type="InterPro" id="IPR032280">
    <property type="entry name" value="DUF4985"/>
</dbReference>
<accession>A0A139L602</accession>